<dbReference type="PANTHER" id="PTHR24220:SF689">
    <property type="entry name" value="LIPOPROTEIN-RELEASING SYSTEM ATP-BINDING PROTEIN LOLD"/>
    <property type="match status" value="1"/>
</dbReference>
<dbReference type="OrthoDB" id="9802264at2"/>
<keyword evidence="2" id="KW-0813">Transport</keyword>
<gene>
    <name evidence="7" type="ORF">TL10_20220</name>
</gene>
<dbReference type="STRING" id="280871.TL10_20220"/>
<feature type="domain" description="ABC transporter" evidence="6">
    <location>
        <begin position="4"/>
        <end position="241"/>
    </location>
</feature>
<dbReference type="PROSITE" id="PS50893">
    <property type="entry name" value="ABC_TRANSPORTER_2"/>
    <property type="match status" value="1"/>
</dbReference>
<reference evidence="7 8" key="1">
    <citation type="submission" date="2015-01" db="EMBL/GenBank/DDBJ databases">
        <title>Genome sequence of Mycobacterium llatzerense and Mycobacterium immunogenum recovered from brain abscess.</title>
        <authorList>
            <person name="Greninger A.L."/>
            <person name="Langelier C."/>
            <person name="Cunningham G."/>
            <person name="Chiu C.Y."/>
            <person name="Miller S."/>
        </authorList>
    </citation>
    <scope>NUCLEOTIDE SEQUENCE [LARGE SCALE GENOMIC DNA]</scope>
    <source>
        <strain evidence="7 8">CLUC14</strain>
    </source>
</reference>
<sequence length="338" mass="36688">MSGLQIRDLVVEYGKSADKVRPIDNFELELSAGSLAILLGPSGCGKTTLLSCMGGILKPTSGQILFDGIDVTTLGPKALTDYRRNTVGIVFQAFNLVPSLTAAENVMVPMRAAGMSRSASRQRAAELLDRVGLSHRMTHRPGDMSGGQQQRVAVARAIALDPPLILADEPTAHLDFIQVEEVLRLIRELADDRVVVVATHDSRMLPLADRVVELVPTVAGTEREPEVFELDAGDLVFEQTTIGDLIYVVRQGRFEITREMPDGETMLLFTAGPGEYFGEIGPLFGIPRTATVRALTDGVVVGYTVKDFRARLGPDRIHELIEHRAIHLADEAPSADIA</sequence>
<dbReference type="SUPFAM" id="SSF52540">
    <property type="entry name" value="P-loop containing nucleoside triphosphate hydrolases"/>
    <property type="match status" value="1"/>
</dbReference>
<name>A0A0D1J0T3_9MYCO</name>
<dbReference type="InterPro" id="IPR017911">
    <property type="entry name" value="MacB-like_ATP-bd"/>
</dbReference>
<organism evidence="7 8">
    <name type="scientific">Mycolicibacterium llatzerense</name>
    <dbReference type="NCBI Taxonomy" id="280871"/>
    <lineage>
        <taxon>Bacteria</taxon>
        <taxon>Bacillati</taxon>
        <taxon>Actinomycetota</taxon>
        <taxon>Actinomycetes</taxon>
        <taxon>Mycobacteriales</taxon>
        <taxon>Mycobacteriaceae</taxon>
        <taxon>Mycolicibacterium</taxon>
    </lineage>
</organism>
<accession>A0A0D1J0T3</accession>
<keyword evidence="3" id="KW-0547">Nucleotide-binding</keyword>
<dbReference type="GO" id="GO:0022857">
    <property type="term" value="F:transmembrane transporter activity"/>
    <property type="evidence" value="ECO:0007669"/>
    <property type="project" value="TreeGrafter"/>
</dbReference>
<dbReference type="GO" id="GO:0005886">
    <property type="term" value="C:plasma membrane"/>
    <property type="evidence" value="ECO:0007669"/>
    <property type="project" value="TreeGrafter"/>
</dbReference>
<proteinExistence type="inferred from homology"/>
<dbReference type="FunFam" id="3.40.50.300:FF:001448">
    <property type="entry name" value="Glutamine ABC transporter ATP-binding protein"/>
    <property type="match status" value="1"/>
</dbReference>
<dbReference type="Pfam" id="PF00005">
    <property type="entry name" value="ABC_tran"/>
    <property type="match status" value="1"/>
</dbReference>
<dbReference type="InterPro" id="IPR000595">
    <property type="entry name" value="cNMP-bd_dom"/>
</dbReference>
<dbReference type="PRINTS" id="PR00103">
    <property type="entry name" value="CAMPKINASE"/>
</dbReference>
<dbReference type="Proteomes" id="UP000032221">
    <property type="component" value="Unassembled WGS sequence"/>
</dbReference>
<dbReference type="SMART" id="SM00382">
    <property type="entry name" value="AAA"/>
    <property type="match status" value="1"/>
</dbReference>
<evidence type="ECO:0000313" key="7">
    <source>
        <dbReference type="EMBL" id="KIU15138.1"/>
    </source>
</evidence>
<comment type="similarity">
    <text evidence="1">Belongs to the ABC transporter superfamily.</text>
</comment>
<dbReference type="PANTHER" id="PTHR24220">
    <property type="entry name" value="IMPORT ATP-BINDING PROTEIN"/>
    <property type="match status" value="1"/>
</dbReference>
<dbReference type="PROSITE" id="PS00211">
    <property type="entry name" value="ABC_TRANSPORTER_1"/>
    <property type="match status" value="1"/>
</dbReference>
<dbReference type="GO" id="GO:0016887">
    <property type="term" value="F:ATP hydrolysis activity"/>
    <property type="evidence" value="ECO:0007669"/>
    <property type="project" value="InterPro"/>
</dbReference>
<dbReference type="Pfam" id="PF00027">
    <property type="entry name" value="cNMP_binding"/>
    <property type="match status" value="1"/>
</dbReference>
<dbReference type="InterPro" id="IPR003439">
    <property type="entry name" value="ABC_transporter-like_ATP-bd"/>
</dbReference>
<evidence type="ECO:0000256" key="2">
    <source>
        <dbReference type="ARBA" id="ARBA00022448"/>
    </source>
</evidence>
<dbReference type="InterPro" id="IPR018490">
    <property type="entry name" value="cNMP-bd_dom_sf"/>
</dbReference>
<dbReference type="PATRIC" id="fig|280871.6.peg.4189"/>
<dbReference type="CDD" id="cd00038">
    <property type="entry name" value="CAP_ED"/>
    <property type="match status" value="1"/>
</dbReference>
<dbReference type="InterPro" id="IPR014710">
    <property type="entry name" value="RmlC-like_jellyroll"/>
</dbReference>
<dbReference type="GO" id="GO:0005524">
    <property type="term" value="F:ATP binding"/>
    <property type="evidence" value="ECO:0007669"/>
    <property type="project" value="UniProtKB-KW"/>
</dbReference>
<dbReference type="EMBL" id="JXST01000031">
    <property type="protein sequence ID" value="KIU15138.1"/>
    <property type="molecule type" value="Genomic_DNA"/>
</dbReference>
<keyword evidence="4 7" id="KW-0067">ATP-binding</keyword>
<comment type="caution">
    <text evidence="7">The sequence shown here is derived from an EMBL/GenBank/DDBJ whole genome shotgun (WGS) entry which is preliminary data.</text>
</comment>
<evidence type="ECO:0000256" key="3">
    <source>
        <dbReference type="ARBA" id="ARBA00022741"/>
    </source>
</evidence>
<dbReference type="InterPro" id="IPR015854">
    <property type="entry name" value="ABC_transpr_LolD-like"/>
</dbReference>
<dbReference type="CDD" id="cd03255">
    <property type="entry name" value="ABC_MJ0796_LolCDE_FtsE"/>
    <property type="match status" value="1"/>
</dbReference>
<dbReference type="RefSeq" id="WP_043987031.1">
    <property type="nucleotide sequence ID" value="NZ_JXST01000031.1"/>
</dbReference>
<dbReference type="InterPro" id="IPR017871">
    <property type="entry name" value="ABC_transporter-like_CS"/>
</dbReference>
<dbReference type="Gene3D" id="2.60.120.10">
    <property type="entry name" value="Jelly Rolls"/>
    <property type="match status" value="1"/>
</dbReference>
<feature type="domain" description="Cyclic nucleotide-binding" evidence="5">
    <location>
        <begin position="224"/>
        <end position="314"/>
    </location>
</feature>
<protein>
    <submittedName>
        <fullName evidence="7">Glutamine ABC transporter ATP-binding protein</fullName>
    </submittedName>
</protein>
<evidence type="ECO:0000259" key="5">
    <source>
        <dbReference type="PROSITE" id="PS50042"/>
    </source>
</evidence>
<dbReference type="InterPro" id="IPR003593">
    <property type="entry name" value="AAA+_ATPase"/>
</dbReference>
<dbReference type="InterPro" id="IPR027417">
    <property type="entry name" value="P-loop_NTPase"/>
</dbReference>
<evidence type="ECO:0000256" key="4">
    <source>
        <dbReference type="ARBA" id="ARBA00022840"/>
    </source>
</evidence>
<dbReference type="PROSITE" id="PS50042">
    <property type="entry name" value="CNMP_BINDING_3"/>
    <property type="match status" value="1"/>
</dbReference>
<dbReference type="SMART" id="SM00100">
    <property type="entry name" value="cNMP"/>
    <property type="match status" value="1"/>
</dbReference>
<evidence type="ECO:0000259" key="6">
    <source>
        <dbReference type="PROSITE" id="PS50893"/>
    </source>
</evidence>
<evidence type="ECO:0000313" key="8">
    <source>
        <dbReference type="Proteomes" id="UP000032221"/>
    </source>
</evidence>
<keyword evidence="8" id="KW-1185">Reference proteome</keyword>
<dbReference type="Gene3D" id="3.40.50.300">
    <property type="entry name" value="P-loop containing nucleotide triphosphate hydrolases"/>
    <property type="match status" value="1"/>
</dbReference>
<dbReference type="SUPFAM" id="SSF51206">
    <property type="entry name" value="cAMP-binding domain-like"/>
    <property type="match status" value="1"/>
</dbReference>
<evidence type="ECO:0000256" key="1">
    <source>
        <dbReference type="ARBA" id="ARBA00005417"/>
    </source>
</evidence>
<dbReference type="AlphaFoldDB" id="A0A0D1J0T3"/>